<dbReference type="InterPro" id="IPR030395">
    <property type="entry name" value="GP_PDE_dom"/>
</dbReference>
<proteinExistence type="predicted"/>
<dbReference type="GO" id="GO:0006629">
    <property type="term" value="P:lipid metabolic process"/>
    <property type="evidence" value="ECO:0007669"/>
    <property type="project" value="InterPro"/>
</dbReference>
<organism evidence="2">
    <name type="scientific">Oceaniferula spumae</name>
    <dbReference type="NCBI Taxonomy" id="2979115"/>
    <lineage>
        <taxon>Bacteria</taxon>
        <taxon>Pseudomonadati</taxon>
        <taxon>Verrucomicrobiota</taxon>
        <taxon>Verrucomicrobiia</taxon>
        <taxon>Verrucomicrobiales</taxon>
        <taxon>Verrucomicrobiaceae</taxon>
        <taxon>Oceaniferula</taxon>
    </lineage>
</organism>
<dbReference type="PROSITE" id="PS51704">
    <property type="entry name" value="GP_PDE"/>
    <property type="match status" value="1"/>
</dbReference>
<accession>A0AAT9FIC8</accession>
<name>A0AAT9FIC8_9BACT</name>
<reference evidence="2" key="1">
    <citation type="submission" date="2024-07" db="EMBL/GenBank/DDBJ databases">
        <title>Complete genome sequence of Verrucomicrobiaceae bacterium NT6N.</title>
        <authorList>
            <person name="Huang C."/>
            <person name="Takami H."/>
            <person name="Hamasaki K."/>
        </authorList>
    </citation>
    <scope>NUCLEOTIDE SEQUENCE</scope>
    <source>
        <strain evidence="2">NT6N</strain>
    </source>
</reference>
<dbReference type="SUPFAM" id="SSF51695">
    <property type="entry name" value="PLC-like phosphodiesterases"/>
    <property type="match status" value="1"/>
</dbReference>
<dbReference type="PANTHER" id="PTHR46211">
    <property type="entry name" value="GLYCEROPHOSPHORYL DIESTER PHOSPHODIESTERASE"/>
    <property type="match status" value="1"/>
</dbReference>
<dbReference type="Gene3D" id="3.20.20.190">
    <property type="entry name" value="Phosphatidylinositol (PI) phosphodiesterase"/>
    <property type="match status" value="1"/>
</dbReference>
<feature type="domain" description="GP-PDE" evidence="1">
    <location>
        <begin position="1"/>
        <end position="220"/>
    </location>
</feature>
<evidence type="ECO:0000259" key="1">
    <source>
        <dbReference type="PROSITE" id="PS51704"/>
    </source>
</evidence>
<gene>
    <name evidence="2" type="ORF">NT6N_07570</name>
</gene>
<dbReference type="Pfam" id="PF03009">
    <property type="entry name" value="GDPD"/>
    <property type="match status" value="1"/>
</dbReference>
<dbReference type="EMBL" id="AP026866">
    <property type="protein sequence ID" value="BDS05717.1"/>
    <property type="molecule type" value="Genomic_DNA"/>
</dbReference>
<dbReference type="GO" id="GO:0008081">
    <property type="term" value="F:phosphoric diester hydrolase activity"/>
    <property type="evidence" value="ECO:0007669"/>
    <property type="project" value="InterPro"/>
</dbReference>
<dbReference type="InterPro" id="IPR017946">
    <property type="entry name" value="PLC-like_Pdiesterase_TIM-brl"/>
</dbReference>
<dbReference type="AlphaFoldDB" id="A0AAT9FIC8"/>
<dbReference type="PANTHER" id="PTHR46211:SF14">
    <property type="entry name" value="GLYCEROPHOSPHODIESTER PHOSPHODIESTERASE"/>
    <property type="match status" value="1"/>
</dbReference>
<sequence>MGLEPENTMRGFRRALELGCKMIETDLHLVDGELILLHDVRLDRTTNGTGGLADISLEDLRKLDAGKGEQVPLLTELLDLCDGKEVVLNLEIKGAGVVGPMLEVLERYPLQQVVVSSFDWKQLRECRELAADLPLAVLVDAPELVCDSVGIFEELGAVSWNPGLALFDDASTKAVVDEIHDLGGKVYPFTVKTKEDLESVVEIGCDGAFVNDPIAVEQWLK</sequence>
<evidence type="ECO:0000313" key="2">
    <source>
        <dbReference type="EMBL" id="BDS05717.1"/>
    </source>
</evidence>
<protein>
    <submittedName>
        <fullName evidence="2">Glycerophosphoryl diester phosphodiesterase</fullName>
    </submittedName>
</protein>
<dbReference type="KEGG" id="osu:NT6N_07570"/>